<dbReference type="CDD" id="cd06257">
    <property type="entry name" value="DnaJ"/>
    <property type="match status" value="1"/>
</dbReference>
<dbReference type="PANTHER" id="PTHR43908">
    <property type="entry name" value="AT29763P-RELATED"/>
    <property type="match status" value="1"/>
</dbReference>
<sequence>MSEVEAWAEKNGFRICLTAAQDGRGVPEILPFLMEISSDILARREVGSEKSLKSCTATPEQIQSVYRIIYGEDDWERLGVPQGSNGALVSKAYRRLATQIHPDKCPINGSGEAFKLLTASKDALLLALPPKDKNFLRTAT</sequence>
<dbReference type="SMART" id="SM00271">
    <property type="entry name" value="DnaJ"/>
    <property type="match status" value="1"/>
</dbReference>
<accession>A0A1W0X296</accession>
<dbReference type="InterPro" id="IPR051100">
    <property type="entry name" value="DnaJ_subfamily_B/C"/>
</dbReference>
<dbReference type="EMBL" id="MTYJ01000022">
    <property type="protein sequence ID" value="OQV21541.1"/>
    <property type="molecule type" value="Genomic_DNA"/>
</dbReference>
<name>A0A1W0X296_HYPEX</name>
<dbReference type="Gene3D" id="1.10.287.110">
    <property type="entry name" value="DnaJ domain"/>
    <property type="match status" value="1"/>
</dbReference>
<dbReference type="AlphaFoldDB" id="A0A1W0X296"/>
<dbReference type="SUPFAM" id="SSF46565">
    <property type="entry name" value="Chaperone J-domain"/>
    <property type="match status" value="1"/>
</dbReference>
<dbReference type="Proteomes" id="UP000192578">
    <property type="component" value="Unassembled WGS sequence"/>
</dbReference>
<gene>
    <name evidence="2" type="ORF">BV898_04443</name>
</gene>
<evidence type="ECO:0000313" key="3">
    <source>
        <dbReference type="Proteomes" id="UP000192578"/>
    </source>
</evidence>
<evidence type="ECO:0000313" key="2">
    <source>
        <dbReference type="EMBL" id="OQV21541.1"/>
    </source>
</evidence>
<dbReference type="InterPro" id="IPR001623">
    <property type="entry name" value="DnaJ_domain"/>
</dbReference>
<dbReference type="GO" id="GO:0071218">
    <property type="term" value="P:cellular response to misfolded protein"/>
    <property type="evidence" value="ECO:0007669"/>
    <property type="project" value="TreeGrafter"/>
</dbReference>
<dbReference type="GO" id="GO:0030544">
    <property type="term" value="F:Hsp70 protein binding"/>
    <property type="evidence" value="ECO:0007669"/>
    <property type="project" value="TreeGrafter"/>
</dbReference>
<feature type="domain" description="J" evidence="1">
    <location>
        <begin position="73"/>
        <end position="140"/>
    </location>
</feature>
<organism evidence="2 3">
    <name type="scientific">Hypsibius exemplaris</name>
    <name type="common">Freshwater tardigrade</name>
    <dbReference type="NCBI Taxonomy" id="2072580"/>
    <lineage>
        <taxon>Eukaryota</taxon>
        <taxon>Metazoa</taxon>
        <taxon>Ecdysozoa</taxon>
        <taxon>Tardigrada</taxon>
        <taxon>Eutardigrada</taxon>
        <taxon>Parachela</taxon>
        <taxon>Hypsibioidea</taxon>
        <taxon>Hypsibiidae</taxon>
        <taxon>Hypsibius</taxon>
    </lineage>
</organism>
<dbReference type="PANTHER" id="PTHR43908:SF3">
    <property type="entry name" value="AT29763P-RELATED"/>
    <property type="match status" value="1"/>
</dbReference>
<dbReference type="PROSITE" id="PS50076">
    <property type="entry name" value="DNAJ_2"/>
    <property type="match status" value="1"/>
</dbReference>
<protein>
    <recommendedName>
        <fullName evidence="1">J domain-containing protein</fullName>
    </recommendedName>
</protein>
<proteinExistence type="predicted"/>
<comment type="caution">
    <text evidence="2">The sequence shown here is derived from an EMBL/GenBank/DDBJ whole genome shotgun (WGS) entry which is preliminary data.</text>
</comment>
<keyword evidence="3" id="KW-1185">Reference proteome</keyword>
<dbReference type="GO" id="GO:0005789">
    <property type="term" value="C:endoplasmic reticulum membrane"/>
    <property type="evidence" value="ECO:0007669"/>
    <property type="project" value="TreeGrafter"/>
</dbReference>
<dbReference type="OrthoDB" id="8830751at2759"/>
<evidence type="ECO:0000259" key="1">
    <source>
        <dbReference type="PROSITE" id="PS50076"/>
    </source>
</evidence>
<reference evidence="3" key="1">
    <citation type="submission" date="2017-01" db="EMBL/GenBank/DDBJ databases">
        <title>Comparative genomics of anhydrobiosis in the tardigrade Hypsibius dujardini.</title>
        <authorList>
            <person name="Yoshida Y."/>
            <person name="Koutsovoulos G."/>
            <person name="Laetsch D."/>
            <person name="Stevens L."/>
            <person name="Kumar S."/>
            <person name="Horikawa D."/>
            <person name="Ishino K."/>
            <person name="Komine S."/>
            <person name="Tomita M."/>
            <person name="Blaxter M."/>
            <person name="Arakawa K."/>
        </authorList>
    </citation>
    <scope>NUCLEOTIDE SEQUENCE [LARGE SCALE GENOMIC DNA]</scope>
    <source>
        <strain evidence="3">Z151</strain>
    </source>
</reference>
<dbReference type="InterPro" id="IPR036869">
    <property type="entry name" value="J_dom_sf"/>
</dbReference>
<dbReference type="Pfam" id="PF00226">
    <property type="entry name" value="DnaJ"/>
    <property type="match status" value="1"/>
</dbReference>